<keyword evidence="4 7" id="KW-0812">Transmembrane</keyword>
<keyword evidence="6 7" id="KW-0472">Membrane</keyword>
<dbReference type="InterPro" id="IPR002528">
    <property type="entry name" value="MATE_fam"/>
</dbReference>
<dbReference type="RefSeq" id="WP_169699647.1">
    <property type="nucleotide sequence ID" value="NZ_LS974202.1"/>
</dbReference>
<dbReference type="GO" id="GO:0005886">
    <property type="term" value="C:plasma membrane"/>
    <property type="evidence" value="ECO:0007669"/>
    <property type="project" value="UniProtKB-SubCell"/>
</dbReference>
<feature type="transmembrane region" description="Helical" evidence="7">
    <location>
        <begin position="12"/>
        <end position="31"/>
    </location>
</feature>
<feature type="transmembrane region" description="Helical" evidence="7">
    <location>
        <begin position="422"/>
        <end position="443"/>
    </location>
</feature>
<dbReference type="Pfam" id="PF01554">
    <property type="entry name" value="MatE"/>
    <property type="match status" value="2"/>
</dbReference>
<evidence type="ECO:0000256" key="4">
    <source>
        <dbReference type="ARBA" id="ARBA00022692"/>
    </source>
</evidence>
<feature type="transmembrane region" description="Helical" evidence="7">
    <location>
        <begin position="324"/>
        <end position="344"/>
    </location>
</feature>
<feature type="transmembrane region" description="Helical" evidence="7">
    <location>
        <begin position="364"/>
        <end position="385"/>
    </location>
</feature>
<dbReference type="GO" id="GO:0042910">
    <property type="term" value="F:xenobiotic transmembrane transporter activity"/>
    <property type="evidence" value="ECO:0007669"/>
    <property type="project" value="InterPro"/>
</dbReference>
<feature type="transmembrane region" description="Helical" evidence="7">
    <location>
        <begin position="265"/>
        <end position="285"/>
    </location>
</feature>
<evidence type="ECO:0000256" key="5">
    <source>
        <dbReference type="ARBA" id="ARBA00022989"/>
    </source>
</evidence>
<keyword evidence="3" id="KW-1003">Cell membrane</keyword>
<dbReference type="InterPro" id="IPR052031">
    <property type="entry name" value="Membrane_Transporter-Flippase"/>
</dbReference>
<keyword evidence="2" id="KW-0813">Transport</keyword>
<dbReference type="PANTHER" id="PTHR43549:SF2">
    <property type="entry name" value="MULTIDRUG RESISTANCE PROTEIN NORM-RELATED"/>
    <property type="match status" value="1"/>
</dbReference>
<reference evidence="8 9" key="1">
    <citation type="submission" date="2017-01" db="EMBL/GenBank/DDBJ databases">
        <authorList>
            <person name="Erauso G."/>
        </authorList>
    </citation>
    <scope>NUCLEOTIDE SEQUENCE [LARGE SCALE GENOMIC DNA]</scope>
    <source>
        <strain evidence="8">MESINF1</strain>
    </source>
</reference>
<evidence type="ECO:0000256" key="6">
    <source>
        <dbReference type="ARBA" id="ARBA00023136"/>
    </source>
</evidence>
<name>A0A7Z7LGG6_9BACT</name>
<feature type="transmembrane region" description="Helical" evidence="7">
    <location>
        <begin position="133"/>
        <end position="150"/>
    </location>
</feature>
<dbReference type="Proteomes" id="UP000250796">
    <property type="component" value="Chromosome MESINF"/>
</dbReference>
<feature type="transmembrane region" description="Helical" evidence="7">
    <location>
        <begin position="162"/>
        <end position="182"/>
    </location>
</feature>
<gene>
    <name evidence="8" type="ORF">MESINF_2060</name>
</gene>
<feature type="transmembrane region" description="Helical" evidence="7">
    <location>
        <begin position="95"/>
        <end position="113"/>
    </location>
</feature>
<feature type="transmembrane region" description="Helical" evidence="7">
    <location>
        <begin position="392"/>
        <end position="416"/>
    </location>
</feature>
<feature type="transmembrane region" description="Helical" evidence="7">
    <location>
        <begin position="194"/>
        <end position="221"/>
    </location>
</feature>
<protein>
    <submittedName>
        <fullName evidence="8">Putative efflux protein, MATE family</fullName>
    </submittedName>
</protein>
<proteinExistence type="predicted"/>
<dbReference type="EMBL" id="LS974202">
    <property type="protein sequence ID" value="SSC13500.1"/>
    <property type="molecule type" value="Genomic_DNA"/>
</dbReference>
<sequence>MARDLTQGSILKNLLIMSIPTMIGYSAQMVYDIVDIFWIGRISGEAIAGVTIFSTLFWLVEILNSIIGQSSISLISQSYGRKDDEGTAKAIEQTITFKFLVAVIAAVLVALFLKPSLSLFSNDPNVITAALDYGYIRLFFLPMMFSSYSVNTALRCIGDAKTPMYIMMLSSILNVLLDPLLMFDKFPGTAIPGFGMGVFGAAVATIISQMVAFILGFYIVFSGIEGVKPRLKGLFKLDWKIDKKLLTIGLPTGLESFFRNLSGAVLLKFVAVYGTAAVAAVGVAGRLFGLAFMPLVGMNMGGSAMVGQNLGINNIERARKTAGTTAFISFSIMFFFVLIAFFAGEIVLGIFNKDPEIVKYGTEFLRYGSLGISILAYGFGLSSVFGGSGYNLPFVISSITSRWFVQIPILFIMVHLLKASIIWVWLSYVFSDVTEALVMLIYYRKGKWEKKRA</sequence>
<dbReference type="PIRSF" id="PIRSF006603">
    <property type="entry name" value="DinF"/>
    <property type="match status" value="1"/>
</dbReference>
<dbReference type="PANTHER" id="PTHR43549">
    <property type="entry name" value="MULTIDRUG RESISTANCE PROTEIN YPNP-RELATED"/>
    <property type="match status" value="1"/>
</dbReference>
<dbReference type="AlphaFoldDB" id="A0A7Z7LGG6"/>
<comment type="subcellular location">
    <subcellularLocation>
        <location evidence="1">Cell membrane</location>
        <topology evidence="1">Multi-pass membrane protein</topology>
    </subcellularLocation>
</comment>
<keyword evidence="5 7" id="KW-1133">Transmembrane helix</keyword>
<dbReference type="GO" id="GO:0015297">
    <property type="term" value="F:antiporter activity"/>
    <property type="evidence" value="ECO:0007669"/>
    <property type="project" value="InterPro"/>
</dbReference>
<organism evidence="8 9">
    <name type="scientific">Mesotoga infera</name>
    <dbReference type="NCBI Taxonomy" id="1236046"/>
    <lineage>
        <taxon>Bacteria</taxon>
        <taxon>Thermotogati</taxon>
        <taxon>Thermotogota</taxon>
        <taxon>Thermotogae</taxon>
        <taxon>Kosmotogales</taxon>
        <taxon>Kosmotogaceae</taxon>
        <taxon>Mesotoga</taxon>
    </lineage>
</organism>
<dbReference type="InterPro" id="IPR048279">
    <property type="entry name" value="MdtK-like"/>
</dbReference>
<evidence type="ECO:0000313" key="9">
    <source>
        <dbReference type="Proteomes" id="UP000250796"/>
    </source>
</evidence>
<evidence type="ECO:0000256" key="7">
    <source>
        <dbReference type="SAM" id="Phobius"/>
    </source>
</evidence>
<evidence type="ECO:0000256" key="3">
    <source>
        <dbReference type="ARBA" id="ARBA00022475"/>
    </source>
</evidence>
<feature type="transmembrane region" description="Helical" evidence="7">
    <location>
        <begin position="37"/>
        <end position="60"/>
    </location>
</feature>
<dbReference type="KEGG" id="minf:MESINF_2060"/>
<evidence type="ECO:0000256" key="1">
    <source>
        <dbReference type="ARBA" id="ARBA00004651"/>
    </source>
</evidence>
<dbReference type="CDD" id="cd13137">
    <property type="entry name" value="MATE_NorM_like"/>
    <property type="match status" value="1"/>
</dbReference>
<dbReference type="NCBIfam" id="TIGR00797">
    <property type="entry name" value="matE"/>
    <property type="match status" value="1"/>
</dbReference>
<accession>A0A7Z7LGG6</accession>
<feature type="transmembrane region" description="Helical" evidence="7">
    <location>
        <begin position="291"/>
        <end position="312"/>
    </location>
</feature>
<evidence type="ECO:0000313" key="8">
    <source>
        <dbReference type="EMBL" id="SSC13500.1"/>
    </source>
</evidence>
<evidence type="ECO:0000256" key="2">
    <source>
        <dbReference type="ARBA" id="ARBA00022448"/>
    </source>
</evidence>
<keyword evidence="9" id="KW-1185">Reference proteome</keyword>